<evidence type="ECO:0000256" key="2">
    <source>
        <dbReference type="ARBA" id="ARBA00001966"/>
    </source>
</evidence>
<evidence type="ECO:0000256" key="7">
    <source>
        <dbReference type="ARBA" id="ARBA00022737"/>
    </source>
</evidence>
<name>A0A809S9S0_9BACT</name>
<dbReference type="EMBL" id="AP021858">
    <property type="protein sequence ID" value="BBO23821.1"/>
    <property type="molecule type" value="Genomic_DNA"/>
</dbReference>
<evidence type="ECO:0000313" key="13">
    <source>
        <dbReference type="Proteomes" id="UP000662873"/>
    </source>
</evidence>
<dbReference type="PROSITE" id="PS51379">
    <property type="entry name" value="4FE4S_FER_2"/>
    <property type="match status" value="2"/>
</dbReference>
<evidence type="ECO:0000256" key="6">
    <source>
        <dbReference type="ARBA" id="ARBA00022723"/>
    </source>
</evidence>
<evidence type="ECO:0000259" key="11">
    <source>
        <dbReference type="PROSITE" id="PS51379"/>
    </source>
</evidence>
<dbReference type="GO" id="GO:0051539">
    <property type="term" value="F:4 iron, 4 sulfur cluster binding"/>
    <property type="evidence" value="ECO:0007669"/>
    <property type="project" value="UniProtKB-KW"/>
</dbReference>
<comment type="cofactor">
    <cofactor evidence="2">
        <name>[4Fe-4S] cluster</name>
        <dbReference type="ChEBI" id="CHEBI:49883"/>
    </cofactor>
</comment>
<keyword evidence="7" id="KW-0677">Repeat</keyword>
<dbReference type="Proteomes" id="UP000662873">
    <property type="component" value="Chromosome"/>
</dbReference>
<keyword evidence="6" id="KW-0479">Metal-binding</keyword>
<keyword evidence="10" id="KW-0411">Iron-sulfur</keyword>
<dbReference type="PANTHER" id="PTHR43518:SF1">
    <property type="entry name" value="RESPIRATORY NITRATE REDUCTASE 1 BETA CHAIN"/>
    <property type="match status" value="1"/>
</dbReference>
<keyword evidence="9" id="KW-0408">Iron</keyword>
<comment type="subcellular location">
    <subcellularLocation>
        <location evidence="3">Cell envelope</location>
    </subcellularLocation>
</comment>
<evidence type="ECO:0000313" key="12">
    <source>
        <dbReference type="EMBL" id="BBO23821.1"/>
    </source>
</evidence>
<evidence type="ECO:0000256" key="8">
    <source>
        <dbReference type="ARBA" id="ARBA00022982"/>
    </source>
</evidence>
<dbReference type="GO" id="GO:0009055">
    <property type="term" value="F:electron transfer activity"/>
    <property type="evidence" value="ECO:0007669"/>
    <property type="project" value="TreeGrafter"/>
</dbReference>
<dbReference type="CDD" id="cd10556">
    <property type="entry name" value="SER_beta"/>
    <property type="match status" value="1"/>
</dbReference>
<evidence type="ECO:0000256" key="10">
    <source>
        <dbReference type="ARBA" id="ARBA00023014"/>
    </source>
</evidence>
<reference evidence="12" key="1">
    <citation type="journal article" name="DNA Res.">
        <title>The physiological potential of anammox bacteria as revealed by their core genome structure.</title>
        <authorList>
            <person name="Okubo T."/>
            <person name="Toyoda A."/>
            <person name="Fukuhara K."/>
            <person name="Uchiyama I."/>
            <person name="Harigaya Y."/>
            <person name="Kuroiwa M."/>
            <person name="Suzuki T."/>
            <person name="Murakami Y."/>
            <person name="Suwa Y."/>
            <person name="Takami H."/>
        </authorList>
    </citation>
    <scope>NUCLEOTIDE SEQUENCE</scope>
    <source>
        <strain evidence="12">317325-2</strain>
    </source>
</reference>
<feature type="domain" description="4Fe-4S ferredoxin-type" evidence="11">
    <location>
        <begin position="196"/>
        <end position="226"/>
    </location>
</feature>
<dbReference type="AlphaFoldDB" id="A0A809S9S0"/>
<comment type="cofactor">
    <cofactor evidence="1">
        <name>[3Fe-4S] cluster</name>
        <dbReference type="ChEBI" id="CHEBI:21137"/>
    </cofactor>
</comment>
<proteinExistence type="predicted"/>
<dbReference type="GO" id="GO:0016020">
    <property type="term" value="C:membrane"/>
    <property type="evidence" value="ECO:0007669"/>
    <property type="project" value="TreeGrafter"/>
</dbReference>
<evidence type="ECO:0000256" key="9">
    <source>
        <dbReference type="ARBA" id="ARBA00023004"/>
    </source>
</evidence>
<dbReference type="InterPro" id="IPR017896">
    <property type="entry name" value="4Fe4S_Fe-S-bd"/>
</dbReference>
<evidence type="ECO:0000256" key="3">
    <source>
        <dbReference type="ARBA" id="ARBA00004196"/>
    </source>
</evidence>
<dbReference type="GO" id="GO:0030313">
    <property type="term" value="C:cell envelope"/>
    <property type="evidence" value="ECO:0007669"/>
    <property type="project" value="UniProtKB-SubCell"/>
</dbReference>
<dbReference type="GO" id="GO:0009061">
    <property type="term" value="P:anaerobic respiration"/>
    <property type="evidence" value="ECO:0007669"/>
    <property type="project" value="TreeGrafter"/>
</dbReference>
<keyword evidence="8" id="KW-0249">Electron transport</keyword>
<dbReference type="PANTHER" id="PTHR43518">
    <property type="entry name" value="NITRATE REDUCTASE BETA SUBUNIT"/>
    <property type="match status" value="1"/>
</dbReference>
<evidence type="ECO:0000256" key="5">
    <source>
        <dbReference type="ARBA" id="ARBA00022485"/>
    </source>
</evidence>
<sequence>MPKVKNWQLGREMDYRYDEAHPEWQFAAVFNINRCIACQTCTMACKSTWTFSRGQEYMWWNNVETKPYGGYPKFWDVKTLELMEQANPNGQRWNTATSDKEAPYGVYEGKTVFELSPKDRFALGYLPTDDEWQVPNLYEDNAVGPRGEENKYPKGGGLDEHGTWFFYLARICNHCTYPACLAACPRQAPYKRPEDGIVLIDQQRCWGYRRCVEACPYKKAMYRPETKTSEKCIACYPRIEGKDPLGGGVPIETRCMSVCVGKIRLQGLVKVDGNGEWAHDPENPLYYLVREEKVGLPLYPQFGTEPNIYYIPPRWVPRSYLHQMFGPGADHAIERYVMPSRKLLAVLQLFRATRTIIFRFEVIEGKKIGEANVNGKTLELFDDTVVGYDKNGKEAIRMNVLEPFHLRDEKYPNSI</sequence>
<evidence type="ECO:0000256" key="1">
    <source>
        <dbReference type="ARBA" id="ARBA00001927"/>
    </source>
</evidence>
<dbReference type="GO" id="GO:0046872">
    <property type="term" value="F:metal ion binding"/>
    <property type="evidence" value="ECO:0007669"/>
    <property type="project" value="UniProtKB-KW"/>
</dbReference>
<keyword evidence="4" id="KW-0813">Transport</keyword>
<protein>
    <submittedName>
        <fullName evidence="12">Nitrite oxidoreductase subunit beta</fullName>
    </submittedName>
</protein>
<keyword evidence="5" id="KW-0004">4Fe-4S</keyword>
<dbReference type="Gene3D" id="3.30.70.20">
    <property type="match status" value="3"/>
</dbReference>
<organism evidence="12 13">
    <name type="scientific">Candidatus Nitrosymbiomonas proteolyticus</name>
    <dbReference type="NCBI Taxonomy" id="2608984"/>
    <lineage>
        <taxon>Bacteria</taxon>
        <taxon>Bacillati</taxon>
        <taxon>Armatimonadota</taxon>
        <taxon>Armatimonadota incertae sedis</taxon>
        <taxon>Candidatus Nitrosymbiomonas</taxon>
    </lineage>
</organism>
<evidence type="ECO:0000256" key="4">
    <source>
        <dbReference type="ARBA" id="ARBA00022448"/>
    </source>
</evidence>
<feature type="domain" description="4Fe-4S ferredoxin-type" evidence="11">
    <location>
        <begin position="26"/>
        <end position="54"/>
    </location>
</feature>
<dbReference type="SUPFAM" id="SSF54862">
    <property type="entry name" value="4Fe-4S ferredoxins"/>
    <property type="match status" value="1"/>
</dbReference>
<accession>A0A809S9S0</accession>
<dbReference type="KEGG" id="npy:NPRO_14160"/>
<gene>
    <name evidence="12" type="ORF">NPRO_14160</name>
</gene>
<dbReference type="Pfam" id="PF13247">
    <property type="entry name" value="Fer4_11"/>
    <property type="match status" value="1"/>
</dbReference>